<keyword evidence="2" id="KW-0732">Signal</keyword>
<dbReference type="Proteomes" id="UP000194003">
    <property type="component" value="Unassembled WGS sequence"/>
</dbReference>
<feature type="transmembrane region" description="Helical" evidence="1">
    <location>
        <begin position="133"/>
        <end position="153"/>
    </location>
</feature>
<protein>
    <submittedName>
        <fullName evidence="3">Uncharacterized protein</fullName>
    </submittedName>
</protein>
<comment type="caution">
    <text evidence="3">The sequence shown here is derived from an EMBL/GenBank/DDBJ whole genome shotgun (WGS) entry which is preliminary data.</text>
</comment>
<accession>A0A1Y2K0C9</accession>
<feature type="transmembrane region" description="Helical" evidence="1">
    <location>
        <begin position="102"/>
        <end position="121"/>
    </location>
</feature>
<dbReference type="STRING" id="1434232.MAIT1_00647"/>
<reference evidence="3 4" key="1">
    <citation type="journal article" date="2016" name="BMC Genomics">
        <title>Combined genomic and structural analyses of a cultured magnetotactic bacterium reveals its niche adaptation to a dynamic environment.</title>
        <authorList>
            <person name="Araujo A.C."/>
            <person name="Morillo V."/>
            <person name="Cypriano J."/>
            <person name="Teixeira L.C."/>
            <person name="Leao P."/>
            <person name="Lyra S."/>
            <person name="Almeida L.G."/>
            <person name="Bazylinski D.A."/>
            <person name="Vasconcellos A.T."/>
            <person name="Abreu F."/>
            <person name="Lins U."/>
        </authorList>
    </citation>
    <scope>NUCLEOTIDE SEQUENCE [LARGE SCALE GENOMIC DNA]</scope>
    <source>
        <strain evidence="3 4">IT-1</strain>
    </source>
</reference>
<sequence length="181" mass="19273">MMDWKQTLAAVAPALATALGGPLAGTAASMALSFLGLEPGEDPQAQLSAAVKSATPEQLFQLKQAEQAFTLEMERLGVDLQRIHAADRDSARKREMALKDHAPKMLALLIVLGFFSIQWWIATHALPEGARDLLLRTLGALDAALSMVLAYYFGSSAGQDRHLEGVASASASTREARSAGQ</sequence>
<organism evidence="3 4">
    <name type="scientific">Magnetofaba australis IT-1</name>
    <dbReference type="NCBI Taxonomy" id="1434232"/>
    <lineage>
        <taxon>Bacteria</taxon>
        <taxon>Pseudomonadati</taxon>
        <taxon>Pseudomonadota</taxon>
        <taxon>Magnetococcia</taxon>
        <taxon>Magnetococcales</taxon>
        <taxon>Magnetococcaceae</taxon>
        <taxon>Magnetofaba</taxon>
    </lineage>
</organism>
<keyword evidence="1" id="KW-0472">Membrane</keyword>
<feature type="signal peptide" evidence="2">
    <location>
        <begin position="1"/>
        <end position="27"/>
    </location>
</feature>
<evidence type="ECO:0000313" key="4">
    <source>
        <dbReference type="Proteomes" id="UP000194003"/>
    </source>
</evidence>
<keyword evidence="1" id="KW-1133">Transmembrane helix</keyword>
<keyword evidence="4" id="KW-1185">Reference proteome</keyword>
<feature type="chain" id="PRO_5012327601" evidence="2">
    <location>
        <begin position="28"/>
        <end position="181"/>
    </location>
</feature>
<evidence type="ECO:0000313" key="3">
    <source>
        <dbReference type="EMBL" id="OSM00193.1"/>
    </source>
</evidence>
<evidence type="ECO:0000256" key="2">
    <source>
        <dbReference type="SAM" id="SignalP"/>
    </source>
</evidence>
<gene>
    <name evidence="3" type="ORF">MAIT1_00647</name>
</gene>
<dbReference type="AlphaFoldDB" id="A0A1Y2K0C9"/>
<proteinExistence type="predicted"/>
<keyword evidence="1" id="KW-0812">Transmembrane</keyword>
<name>A0A1Y2K0C9_9PROT</name>
<dbReference type="EMBL" id="LVJN01000021">
    <property type="protein sequence ID" value="OSM00193.1"/>
    <property type="molecule type" value="Genomic_DNA"/>
</dbReference>
<evidence type="ECO:0000256" key="1">
    <source>
        <dbReference type="SAM" id="Phobius"/>
    </source>
</evidence>